<evidence type="ECO:0000256" key="1">
    <source>
        <dbReference type="ARBA" id="ARBA00004117"/>
    </source>
</evidence>
<dbReference type="Pfam" id="PF22692">
    <property type="entry name" value="LlgE_F_G_D1"/>
    <property type="match status" value="1"/>
</dbReference>
<comment type="function">
    <text evidence="4">A flexible structure which links the flagellar filament to the drive apparatus in the basal body.</text>
</comment>
<dbReference type="EMBL" id="JBHUMQ010000057">
    <property type="protein sequence ID" value="MFD2695978.1"/>
    <property type="molecule type" value="Genomic_DNA"/>
</dbReference>
<dbReference type="Pfam" id="PF06429">
    <property type="entry name" value="Flg_bbr_C"/>
    <property type="match status" value="1"/>
</dbReference>
<feature type="domain" description="Flagellar hook protein FlgE/F/G-like D1" evidence="7">
    <location>
        <begin position="91"/>
        <end position="191"/>
    </location>
</feature>
<reference evidence="9" key="1">
    <citation type="journal article" date="2019" name="Int. J. Syst. Evol. Microbiol.">
        <title>The Global Catalogue of Microorganisms (GCM) 10K type strain sequencing project: providing services to taxonomists for standard genome sequencing and annotation.</title>
        <authorList>
            <consortium name="The Broad Institute Genomics Platform"/>
            <consortium name="The Broad Institute Genome Sequencing Center for Infectious Disease"/>
            <person name="Wu L."/>
            <person name="Ma J."/>
        </authorList>
    </citation>
    <scope>NUCLEOTIDE SEQUENCE [LARGE SCALE GENOMIC DNA]</scope>
    <source>
        <strain evidence="9">TISTR 2466</strain>
    </source>
</reference>
<dbReference type="PROSITE" id="PS00588">
    <property type="entry name" value="FLAGELLA_BB_ROD"/>
    <property type="match status" value="1"/>
</dbReference>
<feature type="domain" description="Flagellar basal-body/hook protein C-terminal" evidence="6">
    <location>
        <begin position="246"/>
        <end position="290"/>
    </location>
</feature>
<keyword evidence="3 4" id="KW-0975">Bacterial flagellum</keyword>
<feature type="domain" description="Flagellar basal body rod protein N-terminal" evidence="5">
    <location>
        <begin position="7"/>
        <end position="37"/>
    </location>
</feature>
<dbReference type="SUPFAM" id="SSF117143">
    <property type="entry name" value="Flagellar hook protein flgE"/>
    <property type="match status" value="1"/>
</dbReference>
<dbReference type="Proteomes" id="UP001597399">
    <property type="component" value="Unassembled WGS sequence"/>
</dbReference>
<dbReference type="InterPro" id="IPR037925">
    <property type="entry name" value="FlgE/F/G-like"/>
</dbReference>
<keyword evidence="9" id="KW-1185">Reference proteome</keyword>
<dbReference type="PANTHER" id="PTHR30435:SF1">
    <property type="entry name" value="FLAGELLAR HOOK PROTEIN FLGE"/>
    <property type="match status" value="1"/>
</dbReference>
<dbReference type="InterPro" id="IPR019776">
    <property type="entry name" value="Flagellar_basal_body_rod_CS"/>
</dbReference>
<dbReference type="InterPro" id="IPR010930">
    <property type="entry name" value="Flg_bb/hook_C_dom"/>
</dbReference>
<name>A0ABW5S943_9BACL</name>
<keyword evidence="8" id="KW-0282">Flagellum</keyword>
<accession>A0ABW5S943</accession>
<dbReference type="InterPro" id="IPR053967">
    <property type="entry name" value="LlgE_F_G-like_D1"/>
</dbReference>
<keyword evidence="8" id="KW-0969">Cilium</keyword>
<evidence type="ECO:0000256" key="2">
    <source>
        <dbReference type="ARBA" id="ARBA00009677"/>
    </source>
</evidence>
<dbReference type="PANTHER" id="PTHR30435">
    <property type="entry name" value="FLAGELLAR PROTEIN"/>
    <property type="match status" value="1"/>
</dbReference>
<proteinExistence type="inferred from homology"/>
<evidence type="ECO:0000256" key="3">
    <source>
        <dbReference type="ARBA" id="ARBA00023143"/>
    </source>
</evidence>
<dbReference type="InterPro" id="IPR020013">
    <property type="entry name" value="Flagellar_FlgE/F/G"/>
</dbReference>
<evidence type="ECO:0000313" key="8">
    <source>
        <dbReference type="EMBL" id="MFD2695978.1"/>
    </source>
</evidence>
<organism evidence="8 9">
    <name type="scientific">Sporolactobacillus shoreicorticis</name>
    <dbReference type="NCBI Taxonomy" id="1923877"/>
    <lineage>
        <taxon>Bacteria</taxon>
        <taxon>Bacillati</taxon>
        <taxon>Bacillota</taxon>
        <taxon>Bacilli</taxon>
        <taxon>Bacillales</taxon>
        <taxon>Sporolactobacillaceae</taxon>
        <taxon>Sporolactobacillus</taxon>
    </lineage>
</organism>
<gene>
    <name evidence="8" type="ORF">ACFSUE_20430</name>
</gene>
<sequence>MAMLRSLQSGVSGLKGFQTELDVVGNNIANVSTTGFKKSRISFADTMNDTLAQARSTQNGKQVGLGSKVAAIDNLHTQGVINRTGNPLDLAIDGDSYFAMKEPNDSGSDSHLFTRDGSFHLDSKGVLVNADGLHVLGRQRDATTGEIIPPIGNTILTNTIQLPKAADLQGENSNKKLVLSSVSVSEDGMIHYQLAGDGQDYEAGPIVLAHFGNPQGLEKVGQNIYQENAASAGDYYYLTNPENIIAGALEGSNVDLTDEMTALIEAQRAYQSNARVITSADQILQELVQLKR</sequence>
<keyword evidence="8" id="KW-0966">Cell projection</keyword>
<evidence type="ECO:0000259" key="6">
    <source>
        <dbReference type="Pfam" id="PF06429"/>
    </source>
</evidence>
<evidence type="ECO:0000259" key="5">
    <source>
        <dbReference type="Pfam" id="PF00460"/>
    </source>
</evidence>
<evidence type="ECO:0000313" key="9">
    <source>
        <dbReference type="Proteomes" id="UP001597399"/>
    </source>
</evidence>
<evidence type="ECO:0000256" key="4">
    <source>
        <dbReference type="RuleBase" id="RU362116"/>
    </source>
</evidence>
<comment type="subcellular location">
    <subcellularLocation>
        <location evidence="1 4">Bacterial flagellum basal body</location>
    </subcellularLocation>
</comment>
<dbReference type="Pfam" id="PF00460">
    <property type="entry name" value="Flg_bb_rod"/>
    <property type="match status" value="1"/>
</dbReference>
<comment type="caution">
    <text evidence="8">The sequence shown here is derived from an EMBL/GenBank/DDBJ whole genome shotgun (WGS) entry which is preliminary data.</text>
</comment>
<comment type="similarity">
    <text evidence="2 4">Belongs to the flagella basal body rod proteins family.</text>
</comment>
<evidence type="ECO:0000259" key="7">
    <source>
        <dbReference type="Pfam" id="PF22692"/>
    </source>
</evidence>
<dbReference type="InterPro" id="IPR001444">
    <property type="entry name" value="Flag_bb_rod_N"/>
</dbReference>
<dbReference type="RefSeq" id="WP_253061645.1">
    <property type="nucleotide sequence ID" value="NZ_JAMXWM010000010.1"/>
</dbReference>
<dbReference type="NCBIfam" id="TIGR03506">
    <property type="entry name" value="FlgEFG_subfam"/>
    <property type="match status" value="2"/>
</dbReference>
<protein>
    <recommendedName>
        <fullName evidence="4">Flagellar hook protein FlgE</fullName>
    </recommendedName>
</protein>